<dbReference type="Proteomes" id="UP000256519">
    <property type="component" value="Unassembled WGS sequence"/>
</dbReference>
<reference evidence="2 3" key="1">
    <citation type="journal article" date="2018" name="Appl. Environ. Microbiol.">
        <title>Antimicrobial susceptibility testing and tentative epidemiological cut-off values of five Bacillus species relevant for use as animal feed additives or for plant protection.</title>
        <authorList>
            <person name="Agerso Y."/>
            <person name="Stuer-Lauridsen B."/>
            <person name="Bjerre K."/>
            <person name="Jensen M.G."/>
            <person name="Johansen E."/>
            <person name="Bennedsen M."/>
            <person name="Brockmann E."/>
            <person name="Nielsen B."/>
        </authorList>
    </citation>
    <scope>NUCLEOTIDE SEQUENCE [LARGE SCALE GENOMIC DNA]</scope>
    <source>
        <strain evidence="2 3">CHCC20162</strain>
    </source>
</reference>
<organism evidence="2 3">
    <name type="scientific">Priestia megaterium</name>
    <name type="common">Bacillus megaterium</name>
    <dbReference type="NCBI Taxonomy" id="1404"/>
    <lineage>
        <taxon>Bacteria</taxon>
        <taxon>Bacillati</taxon>
        <taxon>Bacillota</taxon>
        <taxon>Bacilli</taxon>
        <taxon>Bacillales</taxon>
        <taxon>Bacillaceae</taxon>
        <taxon>Priestia</taxon>
    </lineage>
</organism>
<dbReference type="InterPro" id="IPR056944">
    <property type="entry name" value="Tubby_C-like"/>
</dbReference>
<comment type="caution">
    <text evidence="2">The sequence shown here is derived from an EMBL/GenBank/DDBJ whole genome shotgun (WGS) entry which is preliminary data.</text>
</comment>
<feature type="domain" description="Tubby C-terminal" evidence="1">
    <location>
        <begin position="6"/>
        <end position="47"/>
    </location>
</feature>
<name>A0A3D8X8G0_PRIMG</name>
<dbReference type="AlphaFoldDB" id="A0A3D8X8G0"/>
<proteinExistence type="predicted"/>
<protein>
    <recommendedName>
        <fullName evidence="1">Tubby C-terminal domain-containing protein</fullName>
    </recommendedName>
</protein>
<gene>
    <name evidence="2" type="ORF">C3744_04105</name>
</gene>
<dbReference type="Pfam" id="PF23728">
    <property type="entry name" value="Tubby_C_like"/>
    <property type="match status" value="1"/>
</dbReference>
<dbReference type="RefSeq" id="WP_116072161.1">
    <property type="nucleotide sequence ID" value="NZ_CP187630.1"/>
</dbReference>
<sequence>MQEYIFYLPYFKSAGKTVAVTNENGENVGQLKRMHKNMWTKSIDFLTRDGLPVLDSISWLSIFSCGLKVHLQVQWEGRTVLIHQVKKREWVLKENGKTVGHLTSKGVIKNEGEQEIRWGNNVYMLSSHEAVEEVCIFNQKREKVAEFKSDLFHFKEGKHSIRVLEELPAPIFIASYYITNFIMQYIDI</sequence>
<evidence type="ECO:0000259" key="1">
    <source>
        <dbReference type="Pfam" id="PF23728"/>
    </source>
</evidence>
<dbReference type="EMBL" id="PQWM01000006">
    <property type="protein sequence ID" value="RDZ18070.1"/>
    <property type="molecule type" value="Genomic_DNA"/>
</dbReference>
<evidence type="ECO:0000313" key="3">
    <source>
        <dbReference type="Proteomes" id="UP000256519"/>
    </source>
</evidence>
<accession>A0A3D8X8G0</accession>
<evidence type="ECO:0000313" key="2">
    <source>
        <dbReference type="EMBL" id="RDZ18070.1"/>
    </source>
</evidence>